<accession>A0A3R7WU14</accession>
<dbReference type="AlphaFoldDB" id="A0A3R7WU14"/>
<reference evidence="1 2" key="1">
    <citation type="submission" date="2018-06" db="EMBL/GenBank/DDBJ databases">
        <title>Comparative genomics of downy mildews reveals potential adaptations to biotrophy.</title>
        <authorList>
            <person name="Fletcher K."/>
            <person name="Klosterman S.J."/>
            <person name="Derevnina L."/>
            <person name="Martin F."/>
            <person name="Koike S."/>
            <person name="Reyes Chin-Wo S."/>
            <person name="Mou B."/>
            <person name="Michelmore R."/>
        </authorList>
    </citation>
    <scope>NUCLEOTIDE SEQUENCE [LARGE SCALE GENOMIC DNA]</scope>
    <source>
        <strain evidence="1 2">R13</strain>
    </source>
</reference>
<name>A0A3R7WU14_9STRA</name>
<protein>
    <submittedName>
        <fullName evidence="1">Uncharacterized protein</fullName>
    </submittedName>
</protein>
<dbReference type="EMBL" id="QKXF01000088">
    <property type="protein sequence ID" value="RQM17852.1"/>
    <property type="molecule type" value="Genomic_DNA"/>
</dbReference>
<dbReference type="VEuPathDB" id="FungiDB:DD237_002393"/>
<dbReference type="Proteomes" id="UP000286097">
    <property type="component" value="Unassembled WGS sequence"/>
</dbReference>
<sequence length="77" mass="8650">MERSKDGKRTKVYDGSRVEPSLDDEEVLITKQQTMKEEQLLVNREDKSLGYAISSPQLGQNPVVAWAVRGIGLLLFS</sequence>
<evidence type="ECO:0000313" key="1">
    <source>
        <dbReference type="EMBL" id="RQM17852.1"/>
    </source>
</evidence>
<organism evidence="1 2">
    <name type="scientific">Peronospora effusa</name>
    <dbReference type="NCBI Taxonomy" id="542832"/>
    <lineage>
        <taxon>Eukaryota</taxon>
        <taxon>Sar</taxon>
        <taxon>Stramenopiles</taxon>
        <taxon>Oomycota</taxon>
        <taxon>Peronosporomycetes</taxon>
        <taxon>Peronosporales</taxon>
        <taxon>Peronosporaceae</taxon>
        <taxon>Peronospora</taxon>
    </lineage>
</organism>
<proteinExistence type="predicted"/>
<gene>
    <name evidence="1" type="ORF">DD237_002393</name>
</gene>
<comment type="caution">
    <text evidence="1">The sequence shown here is derived from an EMBL/GenBank/DDBJ whole genome shotgun (WGS) entry which is preliminary data.</text>
</comment>
<evidence type="ECO:0000313" key="2">
    <source>
        <dbReference type="Proteomes" id="UP000286097"/>
    </source>
</evidence>